<dbReference type="EMBL" id="FNES01000016">
    <property type="protein sequence ID" value="SDK44076.1"/>
    <property type="molecule type" value="Genomic_DNA"/>
</dbReference>
<dbReference type="STRING" id="376427.SAMN04487954_11686"/>
<accession>A0A1G9BXA7</accession>
<dbReference type="PRINTS" id="PR00080">
    <property type="entry name" value="SDRFAMILY"/>
</dbReference>
<name>A0A1G9BXA7_9GAMM</name>
<dbReference type="AlphaFoldDB" id="A0A1G9BXA7"/>
<organism evidence="3 4">
    <name type="scientific">Billgrantia gudaonensis</name>
    <dbReference type="NCBI Taxonomy" id="376427"/>
    <lineage>
        <taxon>Bacteria</taxon>
        <taxon>Pseudomonadati</taxon>
        <taxon>Pseudomonadota</taxon>
        <taxon>Gammaproteobacteria</taxon>
        <taxon>Oceanospirillales</taxon>
        <taxon>Halomonadaceae</taxon>
        <taxon>Billgrantia</taxon>
    </lineage>
</organism>
<dbReference type="PRINTS" id="PR00081">
    <property type="entry name" value="GDHRDH"/>
</dbReference>
<dbReference type="Proteomes" id="UP000198525">
    <property type="component" value="Unassembled WGS sequence"/>
</dbReference>
<evidence type="ECO:0000256" key="2">
    <source>
        <dbReference type="ARBA" id="ARBA00023002"/>
    </source>
</evidence>
<comment type="similarity">
    <text evidence="1">Belongs to the short-chain dehydrogenases/reductases (SDR) family.</text>
</comment>
<protein>
    <submittedName>
        <fullName evidence="3">3-oxoacyl-[acyl-carrier protein] reductase</fullName>
    </submittedName>
</protein>
<dbReference type="InterPro" id="IPR036291">
    <property type="entry name" value="NAD(P)-bd_dom_sf"/>
</dbReference>
<dbReference type="CDD" id="cd05233">
    <property type="entry name" value="SDR_c"/>
    <property type="match status" value="1"/>
</dbReference>
<keyword evidence="4" id="KW-1185">Reference proteome</keyword>
<dbReference type="InterPro" id="IPR002347">
    <property type="entry name" value="SDR_fam"/>
</dbReference>
<evidence type="ECO:0000313" key="3">
    <source>
        <dbReference type="EMBL" id="SDK44076.1"/>
    </source>
</evidence>
<dbReference type="FunFam" id="3.40.50.720:FF:000084">
    <property type="entry name" value="Short-chain dehydrogenase reductase"/>
    <property type="match status" value="1"/>
</dbReference>
<dbReference type="PROSITE" id="PS00061">
    <property type="entry name" value="ADH_SHORT"/>
    <property type="match status" value="1"/>
</dbReference>
<evidence type="ECO:0000313" key="4">
    <source>
        <dbReference type="Proteomes" id="UP000198525"/>
    </source>
</evidence>
<dbReference type="PANTHER" id="PTHR42760:SF133">
    <property type="entry name" value="3-OXOACYL-[ACYL-CARRIER-PROTEIN] REDUCTASE"/>
    <property type="match status" value="1"/>
</dbReference>
<reference evidence="3 4" key="1">
    <citation type="submission" date="2016-10" db="EMBL/GenBank/DDBJ databases">
        <authorList>
            <person name="de Groot N.N."/>
        </authorList>
    </citation>
    <scope>NUCLEOTIDE SEQUENCE [LARGE SCALE GENOMIC DNA]</scope>
    <source>
        <strain evidence="3 4">CGMCC 1.6133</strain>
    </source>
</reference>
<dbReference type="PANTHER" id="PTHR42760">
    <property type="entry name" value="SHORT-CHAIN DEHYDROGENASES/REDUCTASES FAMILY MEMBER"/>
    <property type="match status" value="1"/>
</dbReference>
<dbReference type="SUPFAM" id="SSF51735">
    <property type="entry name" value="NAD(P)-binding Rossmann-fold domains"/>
    <property type="match status" value="1"/>
</dbReference>
<dbReference type="InterPro" id="IPR020904">
    <property type="entry name" value="Sc_DH/Rdtase_CS"/>
</dbReference>
<dbReference type="RefSeq" id="WP_089688405.1">
    <property type="nucleotide sequence ID" value="NZ_FNES01000016.1"/>
</dbReference>
<dbReference type="OrthoDB" id="9793499at2"/>
<dbReference type="GO" id="GO:0016616">
    <property type="term" value="F:oxidoreductase activity, acting on the CH-OH group of donors, NAD or NADP as acceptor"/>
    <property type="evidence" value="ECO:0007669"/>
    <property type="project" value="TreeGrafter"/>
</dbReference>
<evidence type="ECO:0000256" key="1">
    <source>
        <dbReference type="ARBA" id="ARBA00006484"/>
    </source>
</evidence>
<dbReference type="Pfam" id="PF13561">
    <property type="entry name" value="adh_short_C2"/>
    <property type="match status" value="1"/>
</dbReference>
<keyword evidence="2" id="KW-0560">Oxidoreductase</keyword>
<proteinExistence type="inferred from homology"/>
<sequence>MPQQRQRVAVITGAAGEISQQIALFFSKRNIKLVLTDIDEASLERFAATLGGEPDCLAIRHDVAKMEDAERVAEACREAFGQVDYIVTGAGLYQHLSLAEIGEADWRKSMAINLDGVFFTIQALRPLLSEDSSIVNIASLAGQRGSLNHTPYAAAKGGVLTLTRSLAQELAPRTRVNAISPGLIDTRMMESLDSAKRQAMIGTTPLQRLGRPDEIASVVDFLCSDAASFMTGESLQVNGGLYIN</sequence>
<dbReference type="Gene3D" id="3.40.50.720">
    <property type="entry name" value="NAD(P)-binding Rossmann-like Domain"/>
    <property type="match status" value="1"/>
</dbReference>
<gene>
    <name evidence="3" type="ORF">SAMN04487954_11686</name>
</gene>